<dbReference type="InterPro" id="IPR013121">
    <property type="entry name" value="Fe_red_NAD-bd_6"/>
</dbReference>
<evidence type="ECO:0000313" key="6">
    <source>
        <dbReference type="RefSeq" id="XP_002738796.2"/>
    </source>
</evidence>
<dbReference type="InterPro" id="IPR050369">
    <property type="entry name" value="RBOH/FRE"/>
</dbReference>
<dbReference type="RefSeq" id="XP_002738796.2">
    <property type="nucleotide sequence ID" value="XM_002738750.2"/>
</dbReference>
<dbReference type="PRINTS" id="PR00466">
    <property type="entry name" value="GP91PHOX"/>
</dbReference>
<dbReference type="CDD" id="cd06186">
    <property type="entry name" value="NOX_Duox_like_FAD_NADP"/>
    <property type="match status" value="1"/>
</dbReference>
<dbReference type="Pfam" id="PF08022">
    <property type="entry name" value="FAD_binding_8"/>
    <property type="match status" value="1"/>
</dbReference>
<gene>
    <name evidence="6" type="primary">LOC100377887</name>
</gene>
<dbReference type="InterPro" id="IPR017938">
    <property type="entry name" value="Riboflavin_synthase-like_b-brl"/>
</dbReference>
<evidence type="ECO:0000259" key="4">
    <source>
        <dbReference type="PROSITE" id="PS51384"/>
    </source>
</evidence>
<keyword evidence="1" id="KW-0560">Oxidoreductase</keyword>
<dbReference type="SUPFAM" id="SSF63380">
    <property type="entry name" value="Riboflavin synthase domain-like"/>
    <property type="match status" value="1"/>
</dbReference>
<evidence type="ECO:0000256" key="3">
    <source>
        <dbReference type="SAM" id="SignalP"/>
    </source>
</evidence>
<keyword evidence="5" id="KW-1185">Reference proteome</keyword>
<evidence type="ECO:0000256" key="1">
    <source>
        <dbReference type="ARBA" id="ARBA00023002"/>
    </source>
</evidence>
<dbReference type="GeneID" id="100377887"/>
<dbReference type="Proteomes" id="UP000694865">
    <property type="component" value="Unplaced"/>
</dbReference>
<dbReference type="SUPFAM" id="SSF52343">
    <property type="entry name" value="Ferredoxin reductase-like, C-terminal NADP-linked domain"/>
    <property type="match status" value="1"/>
</dbReference>
<organism evidence="5 6">
    <name type="scientific">Saccoglossus kowalevskii</name>
    <name type="common">Acorn worm</name>
    <dbReference type="NCBI Taxonomy" id="10224"/>
    <lineage>
        <taxon>Eukaryota</taxon>
        <taxon>Metazoa</taxon>
        <taxon>Hemichordata</taxon>
        <taxon>Enteropneusta</taxon>
        <taxon>Harrimaniidae</taxon>
        <taxon>Saccoglossus</taxon>
    </lineage>
</organism>
<dbReference type="PROSITE" id="PS51384">
    <property type="entry name" value="FAD_FR"/>
    <property type="match status" value="1"/>
</dbReference>
<reference evidence="6" key="1">
    <citation type="submission" date="2025-08" db="UniProtKB">
        <authorList>
            <consortium name="RefSeq"/>
        </authorList>
    </citation>
    <scope>IDENTIFICATION</scope>
    <source>
        <tissue evidence="6">Testes</tissue>
    </source>
</reference>
<protein>
    <submittedName>
        <fullName evidence="6">Cytochrome b-245 heavy chain-like</fullName>
    </submittedName>
</protein>
<dbReference type="PANTHER" id="PTHR11972:SF191">
    <property type="entry name" value="FAD-BINDING FR-TYPE DOMAIN-CONTAINING PROTEIN"/>
    <property type="match status" value="1"/>
</dbReference>
<dbReference type="InterPro" id="IPR000778">
    <property type="entry name" value="Cyt_b245_heavy_chain"/>
</dbReference>
<dbReference type="Gene3D" id="3.40.50.80">
    <property type="entry name" value="Nucleotide-binding domain of ferredoxin-NADP reductase (FNR) module"/>
    <property type="match status" value="1"/>
</dbReference>
<feature type="non-terminal residue" evidence="6">
    <location>
        <position position="1"/>
    </location>
</feature>
<name>A0ABM0GWD3_SACKO</name>
<comment type="catalytic activity">
    <reaction evidence="2">
        <text>NADPH + 2 O2 = 2 superoxide + NADP(+) + H(+)</text>
        <dbReference type="Rhea" id="RHEA:63180"/>
        <dbReference type="ChEBI" id="CHEBI:15378"/>
        <dbReference type="ChEBI" id="CHEBI:15379"/>
        <dbReference type="ChEBI" id="CHEBI:18421"/>
        <dbReference type="ChEBI" id="CHEBI:57783"/>
        <dbReference type="ChEBI" id="CHEBI:58349"/>
    </reaction>
</comment>
<keyword evidence="3" id="KW-0732">Signal</keyword>
<dbReference type="InterPro" id="IPR013112">
    <property type="entry name" value="FAD-bd_8"/>
</dbReference>
<feature type="domain" description="FAD-binding FR-type" evidence="4">
    <location>
        <begin position="29"/>
        <end position="157"/>
    </location>
</feature>
<dbReference type="PANTHER" id="PTHR11972">
    <property type="entry name" value="NADPH OXIDASE"/>
    <property type="match status" value="1"/>
</dbReference>
<feature type="signal peptide" evidence="3">
    <location>
        <begin position="1"/>
        <end position="20"/>
    </location>
</feature>
<dbReference type="InterPro" id="IPR017927">
    <property type="entry name" value="FAD-bd_FR_type"/>
</dbReference>
<proteinExistence type="predicted"/>
<sequence>TWIWVLVPLTLYCIESCVRLFRKSTDSIHYKGRCQLSSISNLMCYTLYGTHIQPDVLYTVVKHPSKVIELQLKKKGFEMFPGQYVFLQCSKISRLEWHPFTLTSAPEEDTFTVHIRLVGDWTEALAKLCRVDELEFQEASKMPSLSVDGPFGTASTDIFEYNVGVCIAAGIGVTPFASILKSIWYKYLNPDFELKLQKVYFYWICPDTNAFEWFSDLLQYLETQMKEQGKPEFLDYNIYLTRGWDRNQAHNIYLHEGDESDIVTGLKQKTHYGRPQWDQIFPTIADAHP</sequence>
<evidence type="ECO:0000313" key="5">
    <source>
        <dbReference type="Proteomes" id="UP000694865"/>
    </source>
</evidence>
<feature type="non-terminal residue" evidence="6">
    <location>
        <position position="289"/>
    </location>
</feature>
<accession>A0ABM0GWD3</accession>
<dbReference type="Gene3D" id="2.40.30.10">
    <property type="entry name" value="Translation factors"/>
    <property type="match status" value="1"/>
</dbReference>
<evidence type="ECO:0000256" key="2">
    <source>
        <dbReference type="ARBA" id="ARBA00049908"/>
    </source>
</evidence>
<dbReference type="InterPro" id="IPR039261">
    <property type="entry name" value="FNR_nucleotide-bd"/>
</dbReference>
<dbReference type="Pfam" id="PF08030">
    <property type="entry name" value="NAD_binding_6"/>
    <property type="match status" value="1"/>
</dbReference>
<feature type="chain" id="PRO_5045428505" evidence="3">
    <location>
        <begin position="21"/>
        <end position="289"/>
    </location>
</feature>